<dbReference type="EMBL" id="BEZZ01001274">
    <property type="protein sequence ID" value="GCC16899.1"/>
    <property type="molecule type" value="Genomic_DNA"/>
</dbReference>
<dbReference type="OrthoDB" id="8434295at2759"/>
<dbReference type="GO" id="GO:0005634">
    <property type="term" value="C:nucleus"/>
    <property type="evidence" value="ECO:0007669"/>
    <property type="project" value="TreeGrafter"/>
</dbReference>
<evidence type="ECO:0000313" key="4">
    <source>
        <dbReference type="Proteomes" id="UP000287033"/>
    </source>
</evidence>
<name>A0A401RFH9_CHIPU</name>
<dbReference type="InterPro" id="IPR011992">
    <property type="entry name" value="EF-hand-dom_pair"/>
</dbReference>
<dbReference type="Pfam" id="PF25530">
    <property type="entry name" value="EF-hand_SWAP70_N"/>
    <property type="match status" value="1"/>
</dbReference>
<feature type="compositionally biased region" description="Basic and acidic residues" evidence="1">
    <location>
        <begin position="455"/>
        <end position="466"/>
    </location>
</feature>
<proteinExistence type="predicted"/>
<organism evidence="3 4">
    <name type="scientific">Chiloscyllium punctatum</name>
    <name type="common">Brownbanded bambooshark</name>
    <name type="synonym">Hemiscyllium punctatum</name>
    <dbReference type="NCBI Taxonomy" id="137246"/>
    <lineage>
        <taxon>Eukaryota</taxon>
        <taxon>Metazoa</taxon>
        <taxon>Chordata</taxon>
        <taxon>Craniata</taxon>
        <taxon>Vertebrata</taxon>
        <taxon>Chondrichthyes</taxon>
        <taxon>Elasmobranchii</taxon>
        <taxon>Galeomorphii</taxon>
        <taxon>Galeoidea</taxon>
        <taxon>Orectolobiformes</taxon>
        <taxon>Hemiscylliidae</taxon>
        <taxon>Chiloscyllium</taxon>
    </lineage>
</organism>
<sequence length="519" mass="60924">MDLKDELLKSIWYAFTALDLEQSGKVSKSQLKVLSYNLYTVLNIPHDPKILEDHFRDDNNGPVSSHGYMPYLNKYILDKVQEGHFVKENFHELCWTLTAKKNYKPSGSQGLISETSAFKLWCLFNFLSEDKYPLVMVCEEVAYLLRKVFAATGQEWLNEEELAEYFSQNPSLSGAVTVWQFLEVMESGRFTNPASKESLTLGIQSVYEELVLDVMQKMLPDKEGKRCLFCVKTVNRTYELSASDMKRRQEWMDSIMAAIWTLAENKSSMHKVQKERRREQRRQAAARLLEKKAQEDALAELQAEREAQLAQLEQLRQAQEEAEHLWRTKELHWMTQHEELQQKLRMELQKARTDKLQMQLVMEQKEQEAGAQRHRIRELETMQQGLERALRAEIEAHTNEQTVRSAQARLLQEEEEKLKELMMLRREQQDLSRQEERQQQQQLTNKAQALQQAMERLRESRQRNKQDLAMAEQTRRRASQHVKHWSVQLNRLMQPIVPGGKGKNWGICRGYLCSHTGPL</sequence>
<dbReference type="PANTHER" id="PTHR14383:SF2">
    <property type="entry name" value="DIFFERENTIALLY EXPRESSED IN FDCP 6 HOMOLOG"/>
    <property type="match status" value="1"/>
</dbReference>
<dbReference type="InterPro" id="IPR057836">
    <property type="entry name" value="EF-hand_SWAP70_N"/>
</dbReference>
<dbReference type="STRING" id="137246.A0A401RFH9"/>
<evidence type="ECO:0000313" key="3">
    <source>
        <dbReference type="EMBL" id="GCC16899.1"/>
    </source>
</evidence>
<feature type="domain" description="SWAP70 N-terminal EF-hand" evidence="2">
    <location>
        <begin position="2"/>
        <end position="95"/>
    </location>
</feature>
<dbReference type="PANTHER" id="PTHR14383">
    <property type="entry name" value="SWAP-70 RECOMBINASE"/>
    <property type="match status" value="1"/>
</dbReference>
<protein>
    <recommendedName>
        <fullName evidence="2">SWAP70 N-terminal EF-hand domain-containing protein</fullName>
    </recommendedName>
</protein>
<dbReference type="GO" id="GO:0005737">
    <property type="term" value="C:cytoplasm"/>
    <property type="evidence" value="ECO:0007669"/>
    <property type="project" value="TreeGrafter"/>
</dbReference>
<gene>
    <name evidence="3" type="ORF">chiPu_0017384</name>
</gene>
<dbReference type="Proteomes" id="UP000287033">
    <property type="component" value="Unassembled WGS sequence"/>
</dbReference>
<evidence type="ECO:0000256" key="1">
    <source>
        <dbReference type="SAM" id="MobiDB-lite"/>
    </source>
</evidence>
<reference evidence="3 4" key="1">
    <citation type="journal article" date="2018" name="Nat. Ecol. Evol.">
        <title>Shark genomes provide insights into elasmobranch evolution and the origin of vertebrates.</title>
        <authorList>
            <person name="Hara Y"/>
            <person name="Yamaguchi K"/>
            <person name="Onimaru K"/>
            <person name="Kadota M"/>
            <person name="Koyanagi M"/>
            <person name="Keeley SD"/>
            <person name="Tatsumi K"/>
            <person name="Tanaka K"/>
            <person name="Motone F"/>
            <person name="Kageyama Y"/>
            <person name="Nozu R"/>
            <person name="Adachi N"/>
            <person name="Nishimura O"/>
            <person name="Nakagawa R"/>
            <person name="Tanegashima C"/>
            <person name="Kiyatake I"/>
            <person name="Matsumoto R"/>
            <person name="Murakumo K"/>
            <person name="Nishida K"/>
            <person name="Terakita A"/>
            <person name="Kuratani S"/>
            <person name="Sato K"/>
            <person name="Hyodo S Kuraku.S."/>
        </authorList>
    </citation>
    <scope>NUCLEOTIDE SEQUENCE [LARGE SCALE GENOMIC DNA]</scope>
</reference>
<dbReference type="OMA" id="XVLPDRD"/>
<accession>A0A401RFH9</accession>
<feature type="compositionally biased region" description="Low complexity" evidence="1">
    <location>
        <begin position="439"/>
        <end position="453"/>
    </location>
</feature>
<evidence type="ECO:0000259" key="2">
    <source>
        <dbReference type="Pfam" id="PF25530"/>
    </source>
</evidence>
<dbReference type="AlphaFoldDB" id="A0A401RFH9"/>
<feature type="compositionally biased region" description="Basic and acidic residues" evidence="1">
    <location>
        <begin position="427"/>
        <end position="438"/>
    </location>
</feature>
<dbReference type="InterPro" id="IPR011993">
    <property type="entry name" value="PH-like_dom_sf"/>
</dbReference>
<comment type="caution">
    <text evidence="3">The sequence shown here is derived from an EMBL/GenBank/DDBJ whole genome shotgun (WGS) entry which is preliminary data.</text>
</comment>
<keyword evidence="4" id="KW-1185">Reference proteome</keyword>
<dbReference type="Gene3D" id="2.30.29.30">
    <property type="entry name" value="Pleckstrin-homology domain (PH domain)/Phosphotyrosine-binding domain (PTB)"/>
    <property type="match status" value="1"/>
</dbReference>
<dbReference type="SUPFAM" id="SSF50729">
    <property type="entry name" value="PH domain-like"/>
    <property type="match status" value="1"/>
</dbReference>
<feature type="region of interest" description="Disordered" evidence="1">
    <location>
        <begin position="427"/>
        <end position="482"/>
    </location>
</feature>
<dbReference type="SUPFAM" id="SSF47473">
    <property type="entry name" value="EF-hand"/>
    <property type="match status" value="1"/>
</dbReference>